<dbReference type="Proteomes" id="UP000701853">
    <property type="component" value="Chromosome 7"/>
</dbReference>
<reference evidence="1 2" key="1">
    <citation type="journal article" date="2021" name="bioRxiv">
        <title>The Gossypium anomalum genome as a resource for cotton improvement and evolutionary analysis of hybrid incompatibility.</title>
        <authorList>
            <person name="Grover C.E."/>
            <person name="Yuan D."/>
            <person name="Arick M.A."/>
            <person name="Miller E.R."/>
            <person name="Hu G."/>
            <person name="Peterson D.G."/>
            <person name="Wendel J.F."/>
            <person name="Udall J.A."/>
        </authorList>
    </citation>
    <scope>NUCLEOTIDE SEQUENCE [LARGE SCALE GENOMIC DNA]</scope>
    <source>
        <strain evidence="1">JFW-Udall</strain>
        <tissue evidence="1">Leaf</tissue>
    </source>
</reference>
<organism evidence="1 2">
    <name type="scientific">Gossypium anomalum</name>
    <dbReference type="NCBI Taxonomy" id="47600"/>
    <lineage>
        <taxon>Eukaryota</taxon>
        <taxon>Viridiplantae</taxon>
        <taxon>Streptophyta</taxon>
        <taxon>Embryophyta</taxon>
        <taxon>Tracheophyta</taxon>
        <taxon>Spermatophyta</taxon>
        <taxon>Magnoliopsida</taxon>
        <taxon>eudicotyledons</taxon>
        <taxon>Gunneridae</taxon>
        <taxon>Pentapetalae</taxon>
        <taxon>rosids</taxon>
        <taxon>malvids</taxon>
        <taxon>Malvales</taxon>
        <taxon>Malvaceae</taxon>
        <taxon>Malvoideae</taxon>
        <taxon>Gossypium</taxon>
    </lineage>
</organism>
<name>A0A8J5YSD7_9ROSI</name>
<evidence type="ECO:0008006" key="3">
    <source>
        <dbReference type="Google" id="ProtNLM"/>
    </source>
</evidence>
<dbReference type="OrthoDB" id="998494at2759"/>
<gene>
    <name evidence="1" type="ORF">CXB51_017312</name>
</gene>
<dbReference type="EMBL" id="JAHUZN010000007">
    <property type="protein sequence ID" value="KAG8489208.1"/>
    <property type="molecule type" value="Genomic_DNA"/>
</dbReference>
<dbReference type="PANTHER" id="PTHR11439">
    <property type="entry name" value="GAG-POL-RELATED RETROTRANSPOSON"/>
    <property type="match status" value="1"/>
</dbReference>
<keyword evidence="2" id="KW-1185">Reference proteome</keyword>
<dbReference type="CDD" id="cd09272">
    <property type="entry name" value="RNase_HI_RT_Ty1"/>
    <property type="match status" value="1"/>
</dbReference>
<dbReference type="AlphaFoldDB" id="A0A8J5YSD7"/>
<accession>A0A8J5YSD7</accession>
<protein>
    <recommendedName>
        <fullName evidence="3">Mitochondrial protein</fullName>
    </recommendedName>
</protein>
<dbReference type="PANTHER" id="PTHR11439:SF487">
    <property type="entry name" value="RNA-DIRECTED DNA POLYMERASE"/>
    <property type="match status" value="1"/>
</dbReference>
<evidence type="ECO:0000313" key="1">
    <source>
        <dbReference type="EMBL" id="KAG8489208.1"/>
    </source>
</evidence>
<sequence length="242" mass="27284">MVIVRPFLAIAASKVESYIRWMSIMSSCMALQSYSNYSLFTYTKGSDLGVLKYFLRIEVARSSLGLFLCQRKYALDIISEVGLLEAKPARSPIEQNNKLAHATGTILSDPEPFRCDLSLKGWCDSDWATCLLTWRLLIGWLLLLGQSPISWKSKKQHTVSHSSIEAEYRSMASVTCKLKWLMALLLSLGVHHPKDAIQDGLIAPFYVRTSIQLAVIFIKTLGKSQFEYLLSKLGIYDMYAPT</sequence>
<evidence type="ECO:0000313" key="2">
    <source>
        <dbReference type="Proteomes" id="UP000701853"/>
    </source>
</evidence>
<comment type="caution">
    <text evidence="1">The sequence shown here is derived from an EMBL/GenBank/DDBJ whole genome shotgun (WGS) entry which is preliminary data.</text>
</comment>
<proteinExistence type="predicted"/>